<keyword evidence="3" id="KW-0808">Transferase</keyword>
<keyword evidence="5" id="KW-0443">Lipid metabolism</keyword>
<evidence type="ECO:0000256" key="2">
    <source>
        <dbReference type="ARBA" id="ARBA00022603"/>
    </source>
</evidence>
<evidence type="ECO:0000256" key="1">
    <source>
        <dbReference type="ARBA" id="ARBA00010815"/>
    </source>
</evidence>
<dbReference type="InterPro" id="IPR050723">
    <property type="entry name" value="CFA/CMAS"/>
</dbReference>
<evidence type="ECO:0000256" key="3">
    <source>
        <dbReference type="ARBA" id="ARBA00022679"/>
    </source>
</evidence>
<dbReference type="EMBL" id="FOHB01000002">
    <property type="protein sequence ID" value="SER99504.1"/>
    <property type="molecule type" value="Genomic_DNA"/>
</dbReference>
<protein>
    <submittedName>
        <fullName evidence="7">Cyclopropane-fatty-acyl-phospholipid synthase</fullName>
    </submittedName>
</protein>
<dbReference type="RefSeq" id="WP_245735673.1">
    <property type="nucleotide sequence ID" value="NZ_FOHB01000002.1"/>
</dbReference>
<name>A0A1H9TR69_9MICO</name>
<organism evidence="7 8">
    <name type="scientific">Pedococcus cremeus</name>
    <dbReference type="NCBI Taxonomy" id="587636"/>
    <lineage>
        <taxon>Bacteria</taxon>
        <taxon>Bacillati</taxon>
        <taxon>Actinomycetota</taxon>
        <taxon>Actinomycetes</taxon>
        <taxon>Micrococcales</taxon>
        <taxon>Intrasporangiaceae</taxon>
        <taxon>Pedococcus</taxon>
    </lineage>
</organism>
<dbReference type="PIRSF" id="PIRSF003085">
    <property type="entry name" value="CMAS"/>
    <property type="match status" value="1"/>
</dbReference>
<feature type="active site" evidence="6">
    <location>
        <position position="395"/>
    </location>
</feature>
<accession>A0A1H9TR69</accession>
<keyword evidence="8" id="KW-1185">Reference proteome</keyword>
<dbReference type="PANTHER" id="PTHR43667:SF2">
    <property type="entry name" value="FATTY ACID C-METHYL TRANSFERASE"/>
    <property type="match status" value="1"/>
</dbReference>
<dbReference type="CDD" id="cd02440">
    <property type="entry name" value="AdoMet_MTases"/>
    <property type="match status" value="1"/>
</dbReference>
<dbReference type="GO" id="GO:0032259">
    <property type="term" value="P:methylation"/>
    <property type="evidence" value="ECO:0007669"/>
    <property type="project" value="UniProtKB-KW"/>
</dbReference>
<dbReference type="Gene3D" id="3.40.50.150">
    <property type="entry name" value="Vaccinia Virus protein VP39"/>
    <property type="match status" value="1"/>
</dbReference>
<evidence type="ECO:0000256" key="4">
    <source>
        <dbReference type="ARBA" id="ARBA00022691"/>
    </source>
</evidence>
<reference evidence="8" key="1">
    <citation type="submission" date="2016-10" db="EMBL/GenBank/DDBJ databases">
        <authorList>
            <person name="Varghese N."/>
            <person name="Submissions S."/>
        </authorList>
    </citation>
    <scope>NUCLEOTIDE SEQUENCE [LARGE SCALE GENOMIC DNA]</scope>
    <source>
        <strain evidence="8">CGMCC 1.6963</strain>
    </source>
</reference>
<dbReference type="GO" id="GO:0008610">
    <property type="term" value="P:lipid biosynthetic process"/>
    <property type="evidence" value="ECO:0007669"/>
    <property type="project" value="InterPro"/>
</dbReference>
<dbReference type="GO" id="GO:0008168">
    <property type="term" value="F:methyltransferase activity"/>
    <property type="evidence" value="ECO:0007669"/>
    <property type="project" value="UniProtKB-KW"/>
</dbReference>
<dbReference type="AlphaFoldDB" id="A0A1H9TR69"/>
<evidence type="ECO:0000313" key="7">
    <source>
        <dbReference type="EMBL" id="SER99504.1"/>
    </source>
</evidence>
<proteinExistence type="inferred from homology"/>
<gene>
    <name evidence="7" type="ORF">SAMN05216199_1717</name>
</gene>
<dbReference type="InterPro" id="IPR003333">
    <property type="entry name" value="CMAS"/>
</dbReference>
<evidence type="ECO:0000256" key="6">
    <source>
        <dbReference type="PIRSR" id="PIRSR003085-1"/>
    </source>
</evidence>
<dbReference type="Pfam" id="PF02353">
    <property type="entry name" value="CMAS"/>
    <property type="match status" value="1"/>
</dbReference>
<dbReference type="PANTHER" id="PTHR43667">
    <property type="entry name" value="CYCLOPROPANE-FATTY-ACYL-PHOSPHOLIPID SYNTHASE"/>
    <property type="match status" value="1"/>
</dbReference>
<dbReference type="Proteomes" id="UP000199019">
    <property type="component" value="Unassembled WGS sequence"/>
</dbReference>
<evidence type="ECO:0000256" key="5">
    <source>
        <dbReference type="ARBA" id="ARBA00023098"/>
    </source>
</evidence>
<sequence length="418" mass="46707">MTVTTTMRWPSIVRTPRAPLHASVARVIFERAVSMVPVRVTTPDGQVRGGDTTPGAPEFRIVRPTAFFARLGRDTKVGFGEAYMAGDWKAGEGTDLADLLTPFSARLTTLVPQPLQRLRGLVDKRIPAHQENTPEGSRDNIAAHYDLSNDLFEAFLDPTMSYSSAWFADDVDITAATDLEAAQLRKIDGILDYAGVGNGTRVLEIGTGWGALAVRAAQRGARVTTVTLSTEQLQLARRRAEEAGVAHLVEVRLQDYREVEGEYDAIVSVEMIEAVGEQYWPAYFAAIDRLLAPGGKVAIQAITMSHERMLVTRRSFGWIQKYIFPGGLIPSLEAIDQTVAAHTSLRVTQRRELGPHYARTLHLWRERFTENWPQIHAHGFDETFRRMWEFYLAYCEAGFRTGYLGVSQLQLTRAPSWD</sequence>
<dbReference type="STRING" id="587636.SAMN05216199_1717"/>
<evidence type="ECO:0000313" key="8">
    <source>
        <dbReference type="Proteomes" id="UP000199019"/>
    </source>
</evidence>
<keyword evidence="2" id="KW-0489">Methyltransferase</keyword>
<comment type="similarity">
    <text evidence="1">Belongs to the CFA/CMAS family.</text>
</comment>
<dbReference type="InterPro" id="IPR029063">
    <property type="entry name" value="SAM-dependent_MTases_sf"/>
</dbReference>
<keyword evidence="4" id="KW-0949">S-adenosyl-L-methionine</keyword>
<dbReference type="SUPFAM" id="SSF53335">
    <property type="entry name" value="S-adenosyl-L-methionine-dependent methyltransferases"/>
    <property type="match status" value="1"/>
</dbReference>